<dbReference type="GO" id="GO:0003677">
    <property type="term" value="F:DNA binding"/>
    <property type="evidence" value="ECO:0007669"/>
    <property type="project" value="UniProtKB-UniRule"/>
</dbReference>
<dbReference type="Gene3D" id="1.10.10.60">
    <property type="entry name" value="Homeodomain-like"/>
    <property type="match status" value="1"/>
</dbReference>
<dbReference type="EMBL" id="CP012673">
    <property type="protein sequence ID" value="AUX40992.1"/>
    <property type="molecule type" value="Genomic_DNA"/>
</dbReference>
<dbReference type="PANTHER" id="PTHR47506:SF1">
    <property type="entry name" value="HTH-TYPE TRANSCRIPTIONAL REGULATOR YJDC"/>
    <property type="match status" value="1"/>
</dbReference>
<evidence type="ECO:0000256" key="2">
    <source>
        <dbReference type="ARBA" id="ARBA00023125"/>
    </source>
</evidence>
<evidence type="ECO:0000313" key="6">
    <source>
        <dbReference type="EMBL" id="AUX40992.1"/>
    </source>
</evidence>
<dbReference type="Pfam" id="PF00440">
    <property type="entry name" value="TetR_N"/>
    <property type="match status" value="1"/>
</dbReference>
<evidence type="ECO:0000256" key="3">
    <source>
        <dbReference type="ARBA" id="ARBA00023163"/>
    </source>
</evidence>
<evidence type="ECO:0000256" key="4">
    <source>
        <dbReference type="PROSITE-ProRule" id="PRU00335"/>
    </source>
</evidence>
<reference evidence="6 7" key="1">
    <citation type="submission" date="2015-09" db="EMBL/GenBank/DDBJ databases">
        <title>Sorangium comparison.</title>
        <authorList>
            <person name="Zaburannyi N."/>
            <person name="Bunk B."/>
            <person name="Overmann J."/>
            <person name="Mueller R."/>
        </authorList>
    </citation>
    <scope>NUCLEOTIDE SEQUENCE [LARGE SCALE GENOMIC DNA]</scope>
    <source>
        <strain evidence="6 7">So ce26</strain>
    </source>
</reference>
<dbReference type="InterPro" id="IPR011075">
    <property type="entry name" value="TetR_C"/>
</dbReference>
<dbReference type="InterPro" id="IPR001647">
    <property type="entry name" value="HTH_TetR"/>
</dbReference>
<dbReference type="RefSeq" id="WP_104978708.1">
    <property type="nucleotide sequence ID" value="NZ_CP012673.1"/>
</dbReference>
<dbReference type="SUPFAM" id="SSF48498">
    <property type="entry name" value="Tetracyclin repressor-like, C-terminal domain"/>
    <property type="match status" value="1"/>
</dbReference>
<dbReference type="OrthoDB" id="270177at2"/>
<evidence type="ECO:0000313" key="7">
    <source>
        <dbReference type="Proteomes" id="UP000238348"/>
    </source>
</evidence>
<dbReference type="PROSITE" id="PS01081">
    <property type="entry name" value="HTH_TETR_1"/>
    <property type="match status" value="1"/>
</dbReference>
<keyword evidence="2 4" id="KW-0238">DNA-binding</keyword>
<feature type="DNA-binding region" description="H-T-H motif" evidence="4">
    <location>
        <begin position="38"/>
        <end position="57"/>
    </location>
</feature>
<name>A0A2L0EP11_SORCE</name>
<dbReference type="Proteomes" id="UP000238348">
    <property type="component" value="Chromosome"/>
</dbReference>
<evidence type="ECO:0000259" key="5">
    <source>
        <dbReference type="PROSITE" id="PS50977"/>
    </source>
</evidence>
<gene>
    <name evidence="6" type="primary">tetR</name>
    <name evidence="6" type="ORF">SOCE26_023960</name>
</gene>
<dbReference type="AlphaFoldDB" id="A0A2L0EP11"/>
<feature type="domain" description="HTH tetR-type" evidence="5">
    <location>
        <begin position="15"/>
        <end position="75"/>
    </location>
</feature>
<dbReference type="PROSITE" id="PS50977">
    <property type="entry name" value="HTH_TETR_2"/>
    <property type="match status" value="1"/>
</dbReference>
<dbReference type="Gene3D" id="1.10.357.10">
    <property type="entry name" value="Tetracycline Repressor, domain 2"/>
    <property type="match status" value="1"/>
</dbReference>
<proteinExistence type="predicted"/>
<evidence type="ECO:0000256" key="1">
    <source>
        <dbReference type="ARBA" id="ARBA00023015"/>
    </source>
</evidence>
<dbReference type="InterPro" id="IPR036271">
    <property type="entry name" value="Tet_transcr_reg_TetR-rel_C_sf"/>
</dbReference>
<organism evidence="6 7">
    <name type="scientific">Sorangium cellulosum</name>
    <name type="common">Polyangium cellulosum</name>
    <dbReference type="NCBI Taxonomy" id="56"/>
    <lineage>
        <taxon>Bacteria</taxon>
        <taxon>Pseudomonadati</taxon>
        <taxon>Myxococcota</taxon>
        <taxon>Polyangia</taxon>
        <taxon>Polyangiales</taxon>
        <taxon>Polyangiaceae</taxon>
        <taxon>Sorangium</taxon>
    </lineage>
</organism>
<dbReference type="InterPro" id="IPR023772">
    <property type="entry name" value="DNA-bd_HTH_TetR-type_CS"/>
</dbReference>
<dbReference type="PANTHER" id="PTHR47506">
    <property type="entry name" value="TRANSCRIPTIONAL REGULATORY PROTEIN"/>
    <property type="match status" value="1"/>
</dbReference>
<sequence>MKTGPTPPSRGRPRAFDRDTALDAALQVFWRHGYDATSLSELTAAMKISPPSLYAAFGSKKGLFLEAVDLYARRYGEGARRALEDAPTAKAAVTHLLMQSAAIFSAPAHPFGCFIALGAVNCAPGSAEVEAALRERRAASGAALRERIARGIEDGELPPGTDAAALARFYGAVIQGMSVQARDGASREALESVARAALLAWPARSSEDR</sequence>
<dbReference type="Pfam" id="PF16925">
    <property type="entry name" value="TetR_C_13"/>
    <property type="match status" value="1"/>
</dbReference>
<dbReference type="InterPro" id="IPR009057">
    <property type="entry name" value="Homeodomain-like_sf"/>
</dbReference>
<keyword evidence="1" id="KW-0805">Transcription regulation</keyword>
<keyword evidence="3" id="KW-0804">Transcription</keyword>
<accession>A0A2L0EP11</accession>
<dbReference type="SUPFAM" id="SSF46689">
    <property type="entry name" value="Homeodomain-like"/>
    <property type="match status" value="1"/>
</dbReference>
<protein>
    <submittedName>
        <fullName evidence="6">TetR family transcriptional regulator</fullName>
    </submittedName>
</protein>